<dbReference type="InterPro" id="IPR013320">
    <property type="entry name" value="ConA-like_dom_sf"/>
</dbReference>
<evidence type="ECO:0000256" key="1">
    <source>
        <dbReference type="SAM" id="MobiDB-lite"/>
    </source>
</evidence>
<dbReference type="OrthoDB" id="120976at2759"/>
<name>A0A553MPY0_9TELE</name>
<evidence type="ECO:0000313" key="4">
    <source>
        <dbReference type="Proteomes" id="UP000316079"/>
    </source>
</evidence>
<dbReference type="AlphaFoldDB" id="A0A553MPY0"/>
<dbReference type="STRING" id="623744.A0A553MPY0"/>
<dbReference type="EMBL" id="SRMA01027332">
    <property type="protein sequence ID" value="TRY55238.1"/>
    <property type="molecule type" value="Genomic_DNA"/>
</dbReference>
<proteinExistence type="predicted"/>
<protein>
    <recommendedName>
        <fullName evidence="2">SPRY-associated domain-containing protein</fullName>
    </recommendedName>
</protein>
<dbReference type="Proteomes" id="UP000316079">
    <property type="component" value="Unassembled WGS sequence"/>
</dbReference>
<sequence>MVLNHGVENRGVEDTDDPRLYPDHSERFDGRCQVLGKESLGGRSYWELELGGNGALDISVSYKSIGRQGDHLISEAVGTSQGVNASVLLLCSQVEKAEDLTLWNICSAGDISGSFSFSLIDLLKARLILFIPKNPLLLLQLLSAKIILMFLLS</sequence>
<feature type="region of interest" description="Disordered" evidence="1">
    <location>
        <begin position="1"/>
        <end position="20"/>
    </location>
</feature>
<dbReference type="Gene3D" id="2.60.120.920">
    <property type="match status" value="1"/>
</dbReference>
<dbReference type="InterPro" id="IPR043136">
    <property type="entry name" value="B30.2/SPRY_sf"/>
</dbReference>
<dbReference type="Pfam" id="PF13765">
    <property type="entry name" value="PRY"/>
    <property type="match status" value="1"/>
</dbReference>
<keyword evidence="4" id="KW-1185">Reference proteome</keyword>
<dbReference type="SUPFAM" id="SSF49899">
    <property type="entry name" value="Concanavalin A-like lectins/glucanases"/>
    <property type="match status" value="1"/>
</dbReference>
<feature type="domain" description="SPRY-associated" evidence="2">
    <location>
        <begin position="9"/>
        <end position="39"/>
    </location>
</feature>
<comment type="caution">
    <text evidence="3">The sequence shown here is derived from an EMBL/GenBank/DDBJ whole genome shotgun (WGS) entry which is preliminary data.</text>
</comment>
<dbReference type="InterPro" id="IPR006574">
    <property type="entry name" value="PRY"/>
</dbReference>
<evidence type="ECO:0000313" key="3">
    <source>
        <dbReference type="EMBL" id="TRY55238.1"/>
    </source>
</evidence>
<reference evidence="3 4" key="1">
    <citation type="journal article" date="2019" name="Sci. Data">
        <title>Hybrid genome assembly and annotation of Danionella translucida.</title>
        <authorList>
            <person name="Kadobianskyi M."/>
            <person name="Schulze L."/>
            <person name="Schuelke M."/>
            <person name="Judkewitz B."/>
        </authorList>
    </citation>
    <scope>NUCLEOTIDE SEQUENCE [LARGE SCALE GENOMIC DNA]</scope>
    <source>
        <strain evidence="3 4">Bolton</strain>
    </source>
</reference>
<accession>A0A553MPY0</accession>
<feature type="compositionally biased region" description="Basic and acidic residues" evidence="1">
    <location>
        <begin position="7"/>
        <end position="20"/>
    </location>
</feature>
<evidence type="ECO:0000259" key="2">
    <source>
        <dbReference type="Pfam" id="PF13765"/>
    </source>
</evidence>
<gene>
    <name evidence="3" type="ORF">DNTS_014553</name>
</gene>
<organism evidence="3 4">
    <name type="scientific">Danionella cerebrum</name>
    <dbReference type="NCBI Taxonomy" id="2873325"/>
    <lineage>
        <taxon>Eukaryota</taxon>
        <taxon>Metazoa</taxon>
        <taxon>Chordata</taxon>
        <taxon>Craniata</taxon>
        <taxon>Vertebrata</taxon>
        <taxon>Euteleostomi</taxon>
        <taxon>Actinopterygii</taxon>
        <taxon>Neopterygii</taxon>
        <taxon>Teleostei</taxon>
        <taxon>Ostariophysi</taxon>
        <taxon>Cypriniformes</taxon>
        <taxon>Danionidae</taxon>
        <taxon>Danioninae</taxon>
        <taxon>Danionella</taxon>
    </lineage>
</organism>